<gene>
    <name evidence="7" type="primary">lpxH</name>
    <name evidence="7" type="ORF">SV7mr_25290</name>
</gene>
<dbReference type="GO" id="GO:0008758">
    <property type="term" value="F:UDP-2,3-diacylglucosamine hydrolase activity"/>
    <property type="evidence" value="ECO:0007669"/>
    <property type="project" value="TreeGrafter"/>
</dbReference>
<feature type="domain" description="Calcineurin-like phosphoesterase" evidence="6">
    <location>
        <begin position="12"/>
        <end position="215"/>
    </location>
</feature>
<keyword evidence="2" id="KW-0997">Cell inner membrane</keyword>
<dbReference type="Gene3D" id="3.60.21.10">
    <property type="match status" value="1"/>
</dbReference>
<dbReference type="GO" id="GO:0009245">
    <property type="term" value="P:lipid A biosynthetic process"/>
    <property type="evidence" value="ECO:0007669"/>
    <property type="project" value="TreeGrafter"/>
</dbReference>
<evidence type="ECO:0000313" key="8">
    <source>
        <dbReference type="Proteomes" id="UP000315003"/>
    </source>
</evidence>
<dbReference type="InterPro" id="IPR043461">
    <property type="entry name" value="LpxH-like"/>
</dbReference>
<evidence type="ECO:0000256" key="4">
    <source>
        <dbReference type="ARBA" id="ARBA00023136"/>
    </source>
</evidence>
<keyword evidence="7" id="KW-0378">Hydrolase</keyword>
<dbReference type="EMBL" id="CP036272">
    <property type="protein sequence ID" value="QDT60013.1"/>
    <property type="molecule type" value="Genomic_DNA"/>
</dbReference>
<keyword evidence="8" id="KW-1185">Reference proteome</keyword>
<protein>
    <submittedName>
        <fullName evidence="7">UDP-2,3-diacylglucosamine hydrolase</fullName>
        <ecNumber evidence="7">3.6.1.54</ecNumber>
    </submittedName>
</protein>
<keyword evidence="3" id="KW-0479">Metal-binding</keyword>
<dbReference type="InterPro" id="IPR004843">
    <property type="entry name" value="Calcineurin-like_PHP"/>
</dbReference>
<keyword evidence="4" id="KW-0472">Membrane</keyword>
<dbReference type="AlphaFoldDB" id="A0A517SV91"/>
<reference evidence="7 8" key="1">
    <citation type="submission" date="2019-02" db="EMBL/GenBank/DDBJ databases">
        <title>Deep-cultivation of Planctomycetes and their phenomic and genomic characterization uncovers novel biology.</title>
        <authorList>
            <person name="Wiegand S."/>
            <person name="Jogler M."/>
            <person name="Boedeker C."/>
            <person name="Pinto D."/>
            <person name="Vollmers J."/>
            <person name="Rivas-Marin E."/>
            <person name="Kohn T."/>
            <person name="Peeters S.H."/>
            <person name="Heuer A."/>
            <person name="Rast P."/>
            <person name="Oberbeckmann S."/>
            <person name="Bunk B."/>
            <person name="Jeske O."/>
            <person name="Meyerdierks A."/>
            <person name="Storesund J.E."/>
            <person name="Kallscheuer N."/>
            <person name="Luecker S."/>
            <person name="Lage O.M."/>
            <person name="Pohl T."/>
            <person name="Merkel B.J."/>
            <person name="Hornburger P."/>
            <person name="Mueller R.-W."/>
            <person name="Bruemmer F."/>
            <person name="Labrenz M."/>
            <person name="Spormann A.M."/>
            <person name="Op den Camp H."/>
            <person name="Overmann J."/>
            <person name="Amann R."/>
            <person name="Jetten M.S.M."/>
            <person name="Mascher T."/>
            <person name="Medema M.H."/>
            <person name="Devos D.P."/>
            <person name="Kaster A.-K."/>
            <person name="Ovreas L."/>
            <person name="Rohde M."/>
            <person name="Galperin M.Y."/>
            <person name="Jogler C."/>
        </authorList>
    </citation>
    <scope>NUCLEOTIDE SEQUENCE [LARGE SCALE GENOMIC DNA]</scope>
    <source>
        <strain evidence="7 8">SV_7m_r</strain>
    </source>
</reference>
<dbReference type="GO" id="GO:0046872">
    <property type="term" value="F:metal ion binding"/>
    <property type="evidence" value="ECO:0007669"/>
    <property type="project" value="UniProtKB-KW"/>
</dbReference>
<dbReference type="OrthoDB" id="9802481at2"/>
<dbReference type="InterPro" id="IPR029052">
    <property type="entry name" value="Metallo-depent_PP-like"/>
</dbReference>
<evidence type="ECO:0000256" key="5">
    <source>
        <dbReference type="ARBA" id="ARBA00023211"/>
    </source>
</evidence>
<dbReference type="EC" id="3.6.1.54" evidence="7"/>
<evidence type="ECO:0000256" key="1">
    <source>
        <dbReference type="ARBA" id="ARBA00022475"/>
    </source>
</evidence>
<evidence type="ECO:0000256" key="2">
    <source>
        <dbReference type="ARBA" id="ARBA00022519"/>
    </source>
</evidence>
<dbReference type="Proteomes" id="UP000315003">
    <property type="component" value="Chromosome"/>
</dbReference>
<dbReference type="CDD" id="cd07398">
    <property type="entry name" value="MPP_YbbF-LpxH"/>
    <property type="match status" value="1"/>
</dbReference>
<proteinExistence type="predicted"/>
<evidence type="ECO:0000256" key="3">
    <source>
        <dbReference type="ARBA" id="ARBA00022723"/>
    </source>
</evidence>
<dbReference type="Pfam" id="PF00149">
    <property type="entry name" value="Metallophos"/>
    <property type="match status" value="1"/>
</dbReference>
<dbReference type="PANTHER" id="PTHR34990">
    <property type="entry name" value="UDP-2,3-DIACYLGLUCOSAMINE HYDROLASE-RELATED"/>
    <property type="match status" value="1"/>
</dbReference>
<evidence type="ECO:0000313" key="7">
    <source>
        <dbReference type="EMBL" id="QDT60013.1"/>
    </source>
</evidence>
<evidence type="ECO:0000259" key="6">
    <source>
        <dbReference type="Pfam" id="PF00149"/>
    </source>
</evidence>
<keyword evidence="5" id="KW-0464">Manganese</keyword>
<sequence>MNHSVPQPVQTLLVSDLHLGCKHSRSKEFLEFLNRYSPQAIYLVGDFFDAWKVNDGWRDTPDCQAIIDHLIALSDSGTTLHYTPGNHDAFLRDPGFDRIMPADFPDVQIDDTFYYESLRGWRFLITHGDLFDSIETRAQWISKSFSAFYDHCLSLNRLVIANLLRSQRNPYGVCGFVKGRVKRAVKMLSRYEDKIMSHAAEHDCDGIIFGHLHTPAIKKGDTVLYVNTGDWVENCTGLVEHLDGRFELVRQYGQNQYLQLEDRNAENAVLPFEQVAPC</sequence>
<dbReference type="GO" id="GO:0016020">
    <property type="term" value="C:membrane"/>
    <property type="evidence" value="ECO:0007669"/>
    <property type="project" value="GOC"/>
</dbReference>
<accession>A0A517SV91</accession>
<dbReference type="SUPFAM" id="SSF56300">
    <property type="entry name" value="Metallo-dependent phosphatases"/>
    <property type="match status" value="1"/>
</dbReference>
<dbReference type="PANTHER" id="PTHR34990:SF2">
    <property type="entry name" value="BLL8164 PROTEIN"/>
    <property type="match status" value="1"/>
</dbReference>
<organism evidence="7 8">
    <name type="scientific">Stieleria bergensis</name>
    <dbReference type="NCBI Taxonomy" id="2528025"/>
    <lineage>
        <taxon>Bacteria</taxon>
        <taxon>Pseudomonadati</taxon>
        <taxon>Planctomycetota</taxon>
        <taxon>Planctomycetia</taxon>
        <taxon>Pirellulales</taxon>
        <taxon>Pirellulaceae</taxon>
        <taxon>Stieleria</taxon>
    </lineage>
</organism>
<keyword evidence="1" id="KW-1003">Cell membrane</keyword>
<name>A0A517SV91_9BACT</name>